<evidence type="ECO:0000313" key="2">
    <source>
        <dbReference type="EMBL" id="MBM7634027.1"/>
    </source>
</evidence>
<dbReference type="PANTHER" id="PTHR43236:SF1">
    <property type="entry name" value="BLL7220 PROTEIN"/>
    <property type="match status" value="1"/>
</dbReference>
<feature type="domain" description="IrrE N-terminal-like" evidence="1">
    <location>
        <begin position="14"/>
        <end position="125"/>
    </location>
</feature>
<dbReference type="RefSeq" id="WP_204698769.1">
    <property type="nucleotide sequence ID" value="NZ_JAFBEC010000009.1"/>
</dbReference>
<gene>
    <name evidence="2" type="ORF">JOD17_003127</name>
</gene>
<evidence type="ECO:0000259" key="1">
    <source>
        <dbReference type="Pfam" id="PF06114"/>
    </source>
</evidence>
<reference evidence="2 3" key="1">
    <citation type="submission" date="2021-01" db="EMBL/GenBank/DDBJ databases">
        <title>Genomic Encyclopedia of Type Strains, Phase IV (KMG-IV): sequencing the most valuable type-strain genomes for metagenomic binning, comparative biology and taxonomic classification.</title>
        <authorList>
            <person name="Goeker M."/>
        </authorList>
    </citation>
    <scope>NUCLEOTIDE SEQUENCE [LARGE SCALE GENOMIC DNA]</scope>
    <source>
        <strain evidence="2 3">DSM 25540</strain>
    </source>
</reference>
<dbReference type="Gene3D" id="1.10.10.2910">
    <property type="match status" value="1"/>
</dbReference>
<accession>A0ABS2PF21</accession>
<keyword evidence="3" id="KW-1185">Reference proteome</keyword>
<sequence>MNSIRCLNPELIAEKLGILLRVTEGRTRSNESFGLKVIYLNVNLSPYEKVWAFFHELGHFFLHDVDQRKAVKTVAEFMEIQANRFAYYASMPINLVIEEYQRNSYITVDELAHRFQVPLAHAEVRAQQIQSKYILLRSVA</sequence>
<dbReference type="InterPro" id="IPR010359">
    <property type="entry name" value="IrrE_HExxH"/>
</dbReference>
<dbReference type="EMBL" id="JAFBEC010000009">
    <property type="protein sequence ID" value="MBM7634027.1"/>
    <property type="molecule type" value="Genomic_DNA"/>
</dbReference>
<proteinExistence type="predicted"/>
<dbReference type="Pfam" id="PF06114">
    <property type="entry name" value="Peptidase_M78"/>
    <property type="match status" value="1"/>
</dbReference>
<organism evidence="2 3">
    <name type="scientific">Geomicrobium sediminis</name>
    <dbReference type="NCBI Taxonomy" id="1347788"/>
    <lineage>
        <taxon>Bacteria</taxon>
        <taxon>Bacillati</taxon>
        <taxon>Bacillota</taxon>
        <taxon>Bacilli</taxon>
        <taxon>Bacillales</taxon>
        <taxon>Geomicrobium</taxon>
    </lineage>
</organism>
<dbReference type="InterPro" id="IPR052345">
    <property type="entry name" value="Rad_response_metalloprotease"/>
</dbReference>
<evidence type="ECO:0000313" key="3">
    <source>
        <dbReference type="Proteomes" id="UP000741863"/>
    </source>
</evidence>
<dbReference type="PANTHER" id="PTHR43236">
    <property type="entry name" value="ANTITOXIN HIGA1"/>
    <property type="match status" value="1"/>
</dbReference>
<protein>
    <submittedName>
        <fullName evidence="2">Zn-dependent peptidase ImmA (M78 family)</fullName>
    </submittedName>
</protein>
<comment type="caution">
    <text evidence="2">The sequence shown here is derived from an EMBL/GenBank/DDBJ whole genome shotgun (WGS) entry which is preliminary data.</text>
</comment>
<dbReference type="Proteomes" id="UP000741863">
    <property type="component" value="Unassembled WGS sequence"/>
</dbReference>
<name>A0ABS2PF21_9BACL</name>